<keyword evidence="4 12" id="KW-0963">Cytoplasm</keyword>
<dbReference type="PANTHER" id="PTHR10890:SF3">
    <property type="entry name" value="CYSTEINE--TRNA LIGASE, CYTOPLASMIC"/>
    <property type="match status" value="1"/>
</dbReference>
<keyword evidence="5 12" id="KW-0436">Ligase</keyword>
<dbReference type="NCBIfam" id="TIGR00435">
    <property type="entry name" value="cysS"/>
    <property type="match status" value="1"/>
</dbReference>
<dbReference type="Proteomes" id="UP000527352">
    <property type="component" value="Unassembled WGS sequence"/>
</dbReference>
<comment type="similarity">
    <text evidence="2 12">Belongs to the class-I aminoacyl-tRNA synthetase family.</text>
</comment>
<comment type="catalytic activity">
    <reaction evidence="12">
        <text>tRNA(Cys) + L-cysteine + ATP = L-cysteinyl-tRNA(Cys) + AMP + diphosphate</text>
        <dbReference type="Rhea" id="RHEA:17773"/>
        <dbReference type="Rhea" id="RHEA-COMP:9661"/>
        <dbReference type="Rhea" id="RHEA-COMP:9679"/>
        <dbReference type="ChEBI" id="CHEBI:30616"/>
        <dbReference type="ChEBI" id="CHEBI:33019"/>
        <dbReference type="ChEBI" id="CHEBI:35235"/>
        <dbReference type="ChEBI" id="CHEBI:78442"/>
        <dbReference type="ChEBI" id="CHEBI:78517"/>
        <dbReference type="ChEBI" id="CHEBI:456215"/>
        <dbReference type="EC" id="6.1.1.16"/>
    </reaction>
</comment>
<dbReference type="InterPro" id="IPR032678">
    <property type="entry name" value="tRNA-synt_1_cat_dom"/>
</dbReference>
<proteinExistence type="inferred from homology"/>
<dbReference type="Pfam" id="PF23493">
    <property type="entry name" value="CysS_C"/>
    <property type="match status" value="1"/>
</dbReference>
<keyword evidence="9 12" id="KW-0067">ATP-binding</keyword>
<feature type="domain" description="Cysteinyl-tRNA synthetase class Ia DALR" evidence="13">
    <location>
        <begin position="341"/>
        <end position="402"/>
    </location>
</feature>
<dbReference type="GO" id="GO:0006423">
    <property type="term" value="P:cysteinyl-tRNA aminoacylation"/>
    <property type="evidence" value="ECO:0007669"/>
    <property type="project" value="UniProtKB-UniRule"/>
</dbReference>
<evidence type="ECO:0000313" key="16">
    <source>
        <dbReference type="Proteomes" id="UP000527352"/>
    </source>
</evidence>
<organism evidence="15">
    <name type="scientific">Shewanella oncorhynchi</name>
    <dbReference type="NCBI Taxonomy" id="2726434"/>
    <lineage>
        <taxon>Bacteria</taxon>
        <taxon>Pseudomonadati</taxon>
        <taxon>Pseudomonadota</taxon>
        <taxon>Gammaproteobacteria</taxon>
        <taxon>Alteromonadales</taxon>
        <taxon>Shewanellaceae</taxon>
        <taxon>Shewanella</taxon>
    </lineage>
</organism>
<dbReference type="GO" id="GO:0005829">
    <property type="term" value="C:cytosol"/>
    <property type="evidence" value="ECO:0007669"/>
    <property type="project" value="TreeGrafter"/>
</dbReference>
<dbReference type="PRINTS" id="PR00983">
    <property type="entry name" value="TRNASYNTHCYS"/>
</dbReference>
<reference evidence="14 16" key="1">
    <citation type="submission" date="2020-04" db="EMBL/GenBank/DDBJ databases">
        <title>The first description of lens atrophy caused by putative novel Shewanella sp. that is a new emerging pathogen for cultured rainbow trout?</title>
        <authorList>
            <person name="Saticioglu I.B."/>
            <person name="Duman M."/>
            <person name="Altun S."/>
        </authorList>
    </citation>
    <scope>NUCLEOTIDE SEQUENCE [LARGE SCALE GENOMIC DNA]</scope>
    <source>
        <strain evidence="14 16">S-1</strain>
    </source>
</reference>
<feature type="binding site" evidence="12">
    <location>
        <position position="238"/>
    </location>
    <ligand>
        <name>Zn(2+)</name>
        <dbReference type="ChEBI" id="CHEBI:29105"/>
    </ligand>
</feature>
<dbReference type="CDD" id="cd00672">
    <property type="entry name" value="CysRS_core"/>
    <property type="match status" value="1"/>
</dbReference>
<dbReference type="SMART" id="SM00840">
    <property type="entry name" value="DALR_2"/>
    <property type="match status" value="1"/>
</dbReference>
<dbReference type="EC" id="6.1.1.16" evidence="12"/>
<evidence type="ECO:0000256" key="1">
    <source>
        <dbReference type="ARBA" id="ARBA00004496"/>
    </source>
</evidence>
<dbReference type="RefSeq" id="WP_105252936.1">
    <property type="nucleotide sequence ID" value="NZ_CP132914.1"/>
</dbReference>
<dbReference type="InterPro" id="IPR014729">
    <property type="entry name" value="Rossmann-like_a/b/a_fold"/>
</dbReference>
<evidence type="ECO:0000259" key="13">
    <source>
        <dbReference type="SMART" id="SM00840"/>
    </source>
</evidence>
<keyword evidence="6 12" id="KW-0479">Metal-binding</keyword>
<dbReference type="EMBL" id="JABAEB010000003">
    <property type="protein sequence ID" value="NLQ22195.1"/>
    <property type="molecule type" value="Genomic_DNA"/>
</dbReference>
<accession>A0AA50KBH6</accession>
<sequence length="459" mass="51945">MLKIYNSITRQKQEFKPINPGKIGMYVCGVTIYDLCHIGHGRTFVSFDMIVRYLRYAGYEVNFQRNITDVDDKIIKRANENNESCEALTERLIGEMHQDFDALNMLRPDFEPRATLHIAEIIDMVELLLARGHAYVASDGDVLFSVASYPDYGRLSGQNLDQLQAGARVEVDETKQNPMDFVLWKMSKPGEPTWESPWGPGRPGWHIECSAMNSKHLGLHFDIHGGGSDLQFPHHENEIAQSCCAHDTPYVNYWMHTGMVMVDREKMSKSLGNFFTIRDVLGHYDAETVRYFLLSGHYRSQLNYSEDNLKQARSALERLYTAIKDVDLTVVAAPAEEFIAKFKAAMDDDFNTPEAYSVLFDMVREINRLKLTDMAQASALAVTLKQLADVLGLLSQEPEAFFQGGGSDDEVAEIEALIVERNRARTEKDWAAADVARNRLDILGVVLEDGPSGTTWRKK</sequence>
<reference evidence="15" key="2">
    <citation type="submission" date="2023-08" db="EMBL/GenBank/DDBJ databases">
        <title>Complete genome sequence of Shewanella oncorhynchi Z-P2, a siderophore putrebactin-producing bacterium.</title>
        <authorList>
            <person name="Zhang Y."/>
        </authorList>
    </citation>
    <scope>NUCLEOTIDE SEQUENCE</scope>
    <source>
        <strain evidence="15">Z-P2</strain>
    </source>
</reference>
<dbReference type="SUPFAM" id="SSF47323">
    <property type="entry name" value="Anticodon-binding domain of a subclass of class I aminoacyl-tRNA synthetases"/>
    <property type="match status" value="1"/>
</dbReference>
<dbReference type="Gene3D" id="1.20.120.1910">
    <property type="entry name" value="Cysteine-tRNA ligase, C-terminal anti-codon recognition domain"/>
    <property type="match status" value="1"/>
</dbReference>
<feature type="short sequence motif" description="'KMSKS' region" evidence="12">
    <location>
        <begin position="266"/>
        <end position="270"/>
    </location>
</feature>
<keyword evidence="8 12" id="KW-0862">Zinc</keyword>
<feature type="binding site" evidence="12">
    <location>
        <position position="234"/>
    </location>
    <ligand>
        <name>Zn(2+)</name>
        <dbReference type="ChEBI" id="CHEBI:29105"/>
    </ligand>
</feature>
<dbReference type="GO" id="GO:0004817">
    <property type="term" value="F:cysteine-tRNA ligase activity"/>
    <property type="evidence" value="ECO:0007669"/>
    <property type="project" value="UniProtKB-UniRule"/>
</dbReference>
<dbReference type="Proteomes" id="UP001236800">
    <property type="component" value="Chromosome"/>
</dbReference>
<dbReference type="GeneID" id="301340398"/>
<dbReference type="InterPro" id="IPR024909">
    <property type="entry name" value="Cys-tRNA/MSH_ligase"/>
</dbReference>
<evidence type="ECO:0000256" key="5">
    <source>
        <dbReference type="ARBA" id="ARBA00022598"/>
    </source>
</evidence>
<keyword evidence="11 12" id="KW-0030">Aminoacyl-tRNA synthetase</keyword>
<protein>
    <recommendedName>
        <fullName evidence="12">Cysteine--tRNA ligase</fullName>
        <ecNumber evidence="12">6.1.1.16</ecNumber>
    </recommendedName>
    <alternativeName>
        <fullName evidence="12">Cysteinyl-tRNA synthetase</fullName>
        <shortName evidence="12">CysRS</shortName>
    </alternativeName>
</protein>
<evidence type="ECO:0000256" key="2">
    <source>
        <dbReference type="ARBA" id="ARBA00005594"/>
    </source>
</evidence>
<feature type="binding site" evidence="12">
    <location>
        <position position="209"/>
    </location>
    <ligand>
        <name>Zn(2+)</name>
        <dbReference type="ChEBI" id="CHEBI:29105"/>
    </ligand>
</feature>
<evidence type="ECO:0000256" key="3">
    <source>
        <dbReference type="ARBA" id="ARBA00011245"/>
    </source>
</evidence>
<comment type="cofactor">
    <cofactor evidence="12">
        <name>Zn(2+)</name>
        <dbReference type="ChEBI" id="CHEBI:29105"/>
    </cofactor>
    <text evidence="12">Binds 1 zinc ion per subunit.</text>
</comment>
<dbReference type="KEGG" id="sog:RA178_14405"/>
<comment type="subcellular location">
    <subcellularLocation>
        <location evidence="1 12">Cytoplasm</location>
    </subcellularLocation>
</comment>
<dbReference type="GO" id="GO:0008270">
    <property type="term" value="F:zinc ion binding"/>
    <property type="evidence" value="ECO:0007669"/>
    <property type="project" value="UniProtKB-UniRule"/>
</dbReference>
<dbReference type="HAMAP" id="MF_00041">
    <property type="entry name" value="Cys_tRNA_synth"/>
    <property type="match status" value="1"/>
</dbReference>
<dbReference type="InterPro" id="IPR009080">
    <property type="entry name" value="tRNAsynth_Ia_anticodon-bd"/>
</dbReference>
<dbReference type="Pfam" id="PF01406">
    <property type="entry name" value="tRNA-synt_1e"/>
    <property type="match status" value="1"/>
</dbReference>
<comment type="subunit">
    <text evidence="3 12">Monomer.</text>
</comment>
<dbReference type="EMBL" id="CP132914">
    <property type="protein sequence ID" value="WMB71612.1"/>
    <property type="molecule type" value="Genomic_DNA"/>
</dbReference>
<keyword evidence="10 12" id="KW-0648">Protein biosynthesis</keyword>
<dbReference type="GO" id="GO:0005524">
    <property type="term" value="F:ATP binding"/>
    <property type="evidence" value="ECO:0007669"/>
    <property type="project" value="UniProtKB-UniRule"/>
</dbReference>
<feature type="short sequence motif" description="'HIGH' region" evidence="12">
    <location>
        <begin position="30"/>
        <end position="40"/>
    </location>
</feature>
<evidence type="ECO:0000256" key="11">
    <source>
        <dbReference type="ARBA" id="ARBA00023146"/>
    </source>
</evidence>
<evidence type="ECO:0000256" key="4">
    <source>
        <dbReference type="ARBA" id="ARBA00022490"/>
    </source>
</evidence>
<dbReference type="FunFam" id="3.40.50.620:FF:000009">
    <property type="entry name" value="Cysteine--tRNA ligase"/>
    <property type="match status" value="1"/>
</dbReference>
<gene>
    <name evidence="12 15" type="primary">cysS</name>
    <name evidence="14" type="ORF">HGO26_04760</name>
    <name evidence="15" type="ORF">RA178_14405</name>
</gene>
<evidence type="ECO:0000256" key="8">
    <source>
        <dbReference type="ARBA" id="ARBA00022833"/>
    </source>
</evidence>
<keyword evidence="16" id="KW-1185">Reference proteome</keyword>
<evidence type="ECO:0000313" key="14">
    <source>
        <dbReference type="EMBL" id="NLQ22195.1"/>
    </source>
</evidence>
<dbReference type="PANTHER" id="PTHR10890">
    <property type="entry name" value="CYSTEINYL-TRNA SYNTHETASE"/>
    <property type="match status" value="1"/>
</dbReference>
<dbReference type="InterPro" id="IPR015803">
    <property type="entry name" value="Cys-tRNA-ligase"/>
</dbReference>
<keyword evidence="7 12" id="KW-0547">Nucleotide-binding</keyword>
<dbReference type="InterPro" id="IPR015273">
    <property type="entry name" value="Cys-tRNA-synt_Ia_DALR"/>
</dbReference>
<dbReference type="AlphaFoldDB" id="A0AA50KBH6"/>
<dbReference type="InterPro" id="IPR056411">
    <property type="entry name" value="CysS_C"/>
</dbReference>
<evidence type="ECO:0000256" key="9">
    <source>
        <dbReference type="ARBA" id="ARBA00022840"/>
    </source>
</evidence>
<evidence type="ECO:0000256" key="7">
    <source>
        <dbReference type="ARBA" id="ARBA00022741"/>
    </source>
</evidence>
<feature type="binding site" evidence="12">
    <location>
        <position position="269"/>
    </location>
    <ligand>
        <name>ATP</name>
        <dbReference type="ChEBI" id="CHEBI:30616"/>
    </ligand>
</feature>
<dbReference type="Pfam" id="PF09190">
    <property type="entry name" value="DALR_2"/>
    <property type="match status" value="1"/>
</dbReference>
<evidence type="ECO:0000313" key="15">
    <source>
        <dbReference type="EMBL" id="WMB71612.1"/>
    </source>
</evidence>
<dbReference type="CDD" id="cd07963">
    <property type="entry name" value="Anticodon_Ia_Cys"/>
    <property type="match status" value="1"/>
</dbReference>
<evidence type="ECO:0000256" key="6">
    <source>
        <dbReference type="ARBA" id="ARBA00022723"/>
    </source>
</evidence>
<dbReference type="FunFam" id="1.20.120.1910:FF:000001">
    <property type="entry name" value="Cysteine--tRNA ligase"/>
    <property type="match status" value="1"/>
</dbReference>
<evidence type="ECO:0000256" key="12">
    <source>
        <dbReference type="HAMAP-Rule" id="MF_00041"/>
    </source>
</evidence>
<name>A0AA50KBH6_9GAMM</name>
<feature type="binding site" evidence="12">
    <location>
        <position position="28"/>
    </location>
    <ligand>
        <name>Zn(2+)</name>
        <dbReference type="ChEBI" id="CHEBI:29105"/>
    </ligand>
</feature>
<dbReference type="Gene3D" id="3.40.50.620">
    <property type="entry name" value="HUPs"/>
    <property type="match status" value="1"/>
</dbReference>
<evidence type="ECO:0000256" key="10">
    <source>
        <dbReference type="ARBA" id="ARBA00022917"/>
    </source>
</evidence>
<dbReference type="SUPFAM" id="SSF52374">
    <property type="entry name" value="Nucleotidylyl transferase"/>
    <property type="match status" value="1"/>
</dbReference>